<keyword evidence="2" id="KW-1185">Reference proteome</keyword>
<dbReference type="EMBL" id="BSXT01003308">
    <property type="protein sequence ID" value="GMF53596.1"/>
    <property type="molecule type" value="Genomic_DNA"/>
</dbReference>
<accession>A0A9W6Y6D7</accession>
<reference evidence="1" key="1">
    <citation type="submission" date="2023-04" db="EMBL/GenBank/DDBJ databases">
        <title>Phytophthora fragariaefolia NBRC 109709.</title>
        <authorList>
            <person name="Ichikawa N."/>
            <person name="Sato H."/>
            <person name="Tonouchi N."/>
        </authorList>
    </citation>
    <scope>NUCLEOTIDE SEQUENCE</scope>
    <source>
        <strain evidence="1">NBRC 109709</strain>
    </source>
</reference>
<dbReference type="Proteomes" id="UP001165121">
    <property type="component" value="Unassembled WGS sequence"/>
</dbReference>
<proteinExistence type="predicted"/>
<dbReference type="AlphaFoldDB" id="A0A9W6Y6D7"/>
<gene>
    <name evidence="1" type="ORF">Pfra01_002219600</name>
</gene>
<evidence type="ECO:0000313" key="2">
    <source>
        <dbReference type="Proteomes" id="UP001165121"/>
    </source>
</evidence>
<evidence type="ECO:0000313" key="1">
    <source>
        <dbReference type="EMBL" id="GMF53596.1"/>
    </source>
</evidence>
<protein>
    <submittedName>
        <fullName evidence="1">Unnamed protein product</fullName>
    </submittedName>
</protein>
<comment type="caution">
    <text evidence="1">The sequence shown here is derived from an EMBL/GenBank/DDBJ whole genome shotgun (WGS) entry which is preliminary data.</text>
</comment>
<sequence>MKDLSLLRYFRGFARGLCLSEVNQMIPALARFKQNKDSPRTRGHLETIAICSLNSDSNSDSGIIAVSGGTRSGFDDDGNASSGSASGYILSALAEFDAHFVIPTNEARSKLCFQ</sequence>
<organism evidence="1 2">
    <name type="scientific">Phytophthora fragariaefolia</name>
    <dbReference type="NCBI Taxonomy" id="1490495"/>
    <lineage>
        <taxon>Eukaryota</taxon>
        <taxon>Sar</taxon>
        <taxon>Stramenopiles</taxon>
        <taxon>Oomycota</taxon>
        <taxon>Peronosporomycetes</taxon>
        <taxon>Peronosporales</taxon>
        <taxon>Peronosporaceae</taxon>
        <taxon>Phytophthora</taxon>
    </lineage>
</organism>
<name>A0A9W6Y6D7_9STRA</name>